<evidence type="ECO:0000313" key="1">
    <source>
        <dbReference type="EMBL" id="KKM60034.1"/>
    </source>
</evidence>
<proteinExistence type="predicted"/>
<dbReference type="AlphaFoldDB" id="A0A0F9IRJ1"/>
<gene>
    <name evidence="1" type="ORF">LCGC14_1545910</name>
</gene>
<organism evidence="1">
    <name type="scientific">marine sediment metagenome</name>
    <dbReference type="NCBI Taxonomy" id="412755"/>
    <lineage>
        <taxon>unclassified sequences</taxon>
        <taxon>metagenomes</taxon>
        <taxon>ecological metagenomes</taxon>
    </lineage>
</organism>
<dbReference type="EMBL" id="LAZR01011754">
    <property type="protein sequence ID" value="KKM60034.1"/>
    <property type="molecule type" value="Genomic_DNA"/>
</dbReference>
<sequence length="375" mass="41360">MPKPKRNEAKQDYLKRCTAQVTKAGEKPDKAFAQCNATWNQEHSVSQALKLSAPVKLEEGGDKKGRFLIVAKTSDPVQNMWGETIFLEIKGMRTEAKLPILRQHDPNSVVGFGSSFKQDNTLFIEGEFSQVTETGKEVKDLAEEGYPWQASIGVYPEKVETLEDEKAVAKVNGQEVKGPALIVRQSYVREVSFVALGRDEKTAAIALSADDVPVEFINQLNITEDVAMNLETLKTDHPDLVKQIEEAAVANIPTYDDGREEGIKTERLRIVEIMEAESDPKETLAAIKDGTPASDAYKQFFIAEKGKKADMLKDLGDNAQESLGQSDDTSDGKDFMALVADYRKANNCGVEEGMKAIIKSDPAAHEAYLAKSQKK</sequence>
<accession>A0A0F9IRJ1</accession>
<name>A0A0F9IRJ1_9ZZZZ</name>
<protein>
    <submittedName>
        <fullName evidence="1">Uncharacterized protein</fullName>
    </submittedName>
</protein>
<reference evidence="1" key="1">
    <citation type="journal article" date="2015" name="Nature">
        <title>Complex archaea that bridge the gap between prokaryotes and eukaryotes.</title>
        <authorList>
            <person name="Spang A."/>
            <person name="Saw J.H."/>
            <person name="Jorgensen S.L."/>
            <person name="Zaremba-Niedzwiedzka K."/>
            <person name="Martijn J."/>
            <person name="Lind A.E."/>
            <person name="van Eijk R."/>
            <person name="Schleper C."/>
            <person name="Guy L."/>
            <person name="Ettema T.J."/>
        </authorList>
    </citation>
    <scope>NUCLEOTIDE SEQUENCE</scope>
</reference>
<comment type="caution">
    <text evidence="1">The sequence shown here is derived from an EMBL/GenBank/DDBJ whole genome shotgun (WGS) entry which is preliminary data.</text>
</comment>